<dbReference type="Proteomes" id="UP000451471">
    <property type="component" value="Unassembled WGS sequence"/>
</dbReference>
<dbReference type="EMBL" id="WSZK01000007">
    <property type="protein sequence ID" value="MWG33415.1"/>
    <property type="molecule type" value="Genomic_DNA"/>
</dbReference>
<dbReference type="PANTHER" id="PTHR12128:SF66">
    <property type="entry name" value="4-HYDROXY-2-OXOGLUTARATE ALDOLASE, MITOCHONDRIAL"/>
    <property type="match status" value="1"/>
</dbReference>
<keyword evidence="2" id="KW-0704">Schiff base</keyword>
<dbReference type="OrthoDB" id="350860at2157"/>
<sequence length="313" mass="34728">MTTFNRNPIEGIMALSPLCLTDDQEIDYDGIRANIEHLESQGVHGFVQLSSMGQVNAPTESEFAELTDVCVDAADDITCVIGGSGTSQREVIDRTTYAEQAGADGTMVELPYMLPLEPEWVGPFFRDVDDALNGDIAVMVYNFPPVTDCNITPDIWREDLLDIDSIKAVKESNMALYHHDEVLQTVADDVNFISPYDAPFWHDSQLGGKGFIGILTWSAPKLFVKFYEECRAGNHHDEWVREANRRIVRAFGDMNRLPDAPAEPYEFGVLNALAEIGGQNGGPPRKPYRPLHDEARAALEDAVEPLQALEAEL</sequence>
<dbReference type="PANTHER" id="PTHR12128">
    <property type="entry name" value="DIHYDRODIPICOLINATE SYNTHASE"/>
    <property type="match status" value="1"/>
</dbReference>
<evidence type="ECO:0008006" key="7">
    <source>
        <dbReference type="Google" id="ProtNLM"/>
    </source>
</evidence>
<evidence type="ECO:0000256" key="1">
    <source>
        <dbReference type="ARBA" id="ARBA00023239"/>
    </source>
</evidence>
<dbReference type="Pfam" id="PF00701">
    <property type="entry name" value="DHDPS"/>
    <property type="match status" value="1"/>
</dbReference>
<evidence type="ECO:0000256" key="4">
    <source>
        <dbReference type="PIRSR" id="PIRSR001365-2"/>
    </source>
</evidence>
<dbReference type="RefSeq" id="WP_158203147.1">
    <property type="nucleotide sequence ID" value="NZ_WSZK01000007.1"/>
</dbReference>
<dbReference type="Gene3D" id="3.20.20.70">
    <property type="entry name" value="Aldolase class I"/>
    <property type="match status" value="1"/>
</dbReference>
<feature type="active site" description="Proton donor/acceptor" evidence="3">
    <location>
        <position position="141"/>
    </location>
</feature>
<dbReference type="GO" id="GO:0008675">
    <property type="term" value="F:2-dehydro-3-deoxy-phosphogluconate aldolase activity"/>
    <property type="evidence" value="ECO:0007669"/>
    <property type="project" value="UniProtKB-ARBA"/>
</dbReference>
<evidence type="ECO:0000313" key="6">
    <source>
        <dbReference type="Proteomes" id="UP000451471"/>
    </source>
</evidence>
<dbReference type="PIRSF" id="PIRSF001365">
    <property type="entry name" value="DHDPS"/>
    <property type="match status" value="1"/>
</dbReference>
<name>A0A6B0GMR2_9EURY</name>
<dbReference type="InterPro" id="IPR020625">
    <property type="entry name" value="Schiff_base-form_aldolases_AS"/>
</dbReference>
<keyword evidence="6" id="KW-1185">Reference proteome</keyword>
<reference evidence="5 6" key="1">
    <citation type="submission" date="2019-12" db="EMBL/GenBank/DDBJ databases">
        <title>Halocatena pleomorpha gen. nov. sp. nov., an extremely halophilic archaeon of family Halobacteriaceae isolated from saltpan soil.</title>
        <authorList>
            <person name="Pal Y."/>
            <person name="Verma A."/>
            <person name="Krishnamurthi S."/>
            <person name="Kumar P."/>
        </authorList>
    </citation>
    <scope>NUCLEOTIDE SEQUENCE [LARGE SCALE GENOMIC DNA]</scope>
    <source>
        <strain evidence="5 6">JCM 16495</strain>
    </source>
</reference>
<dbReference type="InterPro" id="IPR002220">
    <property type="entry name" value="DapA-like"/>
</dbReference>
<dbReference type="SUPFAM" id="SSF51569">
    <property type="entry name" value="Aldolase"/>
    <property type="match status" value="1"/>
</dbReference>
<dbReference type="SMART" id="SM01130">
    <property type="entry name" value="DHDPS"/>
    <property type="match status" value="1"/>
</dbReference>
<dbReference type="InterPro" id="IPR013785">
    <property type="entry name" value="Aldolase_TIM"/>
</dbReference>
<evidence type="ECO:0000256" key="3">
    <source>
        <dbReference type="PIRSR" id="PIRSR001365-1"/>
    </source>
</evidence>
<feature type="binding site" evidence="4">
    <location>
        <position position="212"/>
    </location>
    <ligand>
        <name>pyruvate</name>
        <dbReference type="ChEBI" id="CHEBI:15361"/>
    </ligand>
</feature>
<dbReference type="CDD" id="cd00408">
    <property type="entry name" value="DHDPS-like"/>
    <property type="match status" value="1"/>
</dbReference>
<protein>
    <recommendedName>
        <fullName evidence="7">Dihydrodipicolinate synthase family protein</fullName>
    </recommendedName>
</protein>
<evidence type="ECO:0000256" key="2">
    <source>
        <dbReference type="ARBA" id="ARBA00023270"/>
    </source>
</evidence>
<proteinExistence type="predicted"/>
<accession>A0A6B0GMR2</accession>
<evidence type="ECO:0000313" key="5">
    <source>
        <dbReference type="EMBL" id="MWG33415.1"/>
    </source>
</evidence>
<dbReference type="AlphaFoldDB" id="A0A6B0GMR2"/>
<gene>
    <name evidence="5" type="ORF">GQS65_02740</name>
</gene>
<comment type="caution">
    <text evidence="5">The sequence shown here is derived from an EMBL/GenBank/DDBJ whole genome shotgun (WGS) entry which is preliminary data.</text>
</comment>
<dbReference type="PROSITE" id="PS00666">
    <property type="entry name" value="DHDPS_2"/>
    <property type="match status" value="1"/>
</dbReference>
<organism evidence="5 6">
    <name type="scientific">Halomarina oriensis</name>
    <dbReference type="NCBI Taxonomy" id="671145"/>
    <lineage>
        <taxon>Archaea</taxon>
        <taxon>Methanobacteriati</taxon>
        <taxon>Methanobacteriota</taxon>
        <taxon>Stenosarchaea group</taxon>
        <taxon>Halobacteria</taxon>
        <taxon>Halobacteriales</taxon>
        <taxon>Natronomonadaceae</taxon>
        <taxon>Halomarina</taxon>
    </lineage>
</organism>
<dbReference type="GO" id="GO:0008840">
    <property type="term" value="F:4-hydroxy-tetrahydrodipicolinate synthase activity"/>
    <property type="evidence" value="ECO:0007669"/>
    <property type="project" value="TreeGrafter"/>
</dbReference>
<feature type="active site" description="Schiff-base intermediate with substrate" evidence="3">
    <location>
        <position position="170"/>
    </location>
</feature>
<dbReference type="GO" id="GO:0044281">
    <property type="term" value="P:small molecule metabolic process"/>
    <property type="evidence" value="ECO:0007669"/>
    <property type="project" value="UniProtKB-ARBA"/>
</dbReference>
<keyword evidence="1" id="KW-0456">Lyase</keyword>